<protein>
    <submittedName>
        <fullName evidence="4">Uncharacterized protein</fullName>
    </submittedName>
</protein>
<evidence type="ECO:0000313" key="5">
    <source>
        <dbReference type="Proteomes" id="UP000427373"/>
    </source>
</evidence>
<evidence type="ECO:0000313" key="6">
    <source>
        <dbReference type="Proteomes" id="UP000582213"/>
    </source>
</evidence>
<evidence type="ECO:0000256" key="2">
    <source>
        <dbReference type="ARBA" id="ARBA00022840"/>
    </source>
</evidence>
<proteinExistence type="predicted"/>
<dbReference type="Proteomes" id="UP000582213">
    <property type="component" value="Unassembled WGS sequence"/>
</dbReference>
<name>A0A650CJ98_SULOH</name>
<dbReference type="EMBL" id="JACHFY010000008">
    <property type="protein sequence ID" value="MBB5253853.1"/>
    <property type="molecule type" value="Genomic_DNA"/>
</dbReference>
<gene>
    <name evidence="4" type="ORF">D1869_12585</name>
    <name evidence="3" type="ORF">HNQ62_001624</name>
</gene>
<keyword evidence="5" id="KW-1185">Reference proteome</keyword>
<reference evidence="3 6" key="2">
    <citation type="submission" date="2020-08" db="EMBL/GenBank/DDBJ databases">
        <title>Genomic Encyclopedia of Type Strains, Phase IV (KMG-IV): sequencing the most valuable type-strain genomes for metagenomic binning, comparative biology and taxonomic classification.</title>
        <authorList>
            <person name="Goeker M."/>
        </authorList>
    </citation>
    <scope>NUCLEOTIDE SEQUENCE [LARGE SCALE GENOMIC DNA]</scope>
    <source>
        <strain evidence="3 6">DSM 12421</strain>
    </source>
</reference>
<dbReference type="InterPro" id="IPR029067">
    <property type="entry name" value="CDC48_domain_2-like_sf"/>
</dbReference>
<evidence type="ECO:0000313" key="3">
    <source>
        <dbReference type="EMBL" id="MBB5253853.1"/>
    </source>
</evidence>
<sequence>MKLKIVPPPSPYKGKRYAVVSKKNAEYLGDYARIITKTKEIVLKVGVSNKIDDNEIGISRLFISGEDEAEVEPKKIEESREVVIKTPLRIDGLEDYIRKILFQQPIYEGEKIFIPFIHGKIEIEIKKVDNQLGFIGKSTLIILV</sequence>
<reference evidence="4 5" key="1">
    <citation type="submission" date="2019-10" db="EMBL/GenBank/DDBJ databases">
        <title>Genome Sequences from Six Type Strain Members of the Archaeal Family Sulfolobaceae: Acidianus ambivalens, Acidianus infernus, Metallosphaera prunae, Stygiolobus azoricus, Sulfolobus metallicus, and Sulfurisphaera ohwakuensis.</title>
        <authorList>
            <person name="Counts J.A."/>
            <person name="Kelly R.M."/>
        </authorList>
    </citation>
    <scope>NUCLEOTIDE SEQUENCE [LARGE SCALE GENOMIC DNA]</scope>
    <source>
        <strain evidence="4 5">TA-1</strain>
    </source>
</reference>
<organism evidence="4 5">
    <name type="scientific">Sulfurisphaera ohwakuensis</name>
    <dbReference type="NCBI Taxonomy" id="69656"/>
    <lineage>
        <taxon>Archaea</taxon>
        <taxon>Thermoproteota</taxon>
        <taxon>Thermoprotei</taxon>
        <taxon>Sulfolobales</taxon>
        <taxon>Sulfolobaceae</taxon>
        <taxon>Sulfurisphaera</taxon>
    </lineage>
</organism>
<dbReference type="KEGG" id="soh:D1869_12585"/>
<keyword evidence="1" id="KW-0547">Nucleotide-binding</keyword>
<evidence type="ECO:0000313" key="4">
    <source>
        <dbReference type="EMBL" id="QGR17921.1"/>
    </source>
</evidence>
<dbReference type="RefSeq" id="WP_156015386.1">
    <property type="nucleotide sequence ID" value="NZ_CP045484.1"/>
</dbReference>
<dbReference type="GeneID" id="42802096"/>
<dbReference type="SUPFAM" id="SSF54585">
    <property type="entry name" value="Cdc48 domain 2-like"/>
    <property type="match status" value="1"/>
</dbReference>
<dbReference type="AlphaFoldDB" id="A0A650CJ98"/>
<dbReference type="Proteomes" id="UP000427373">
    <property type="component" value="Chromosome"/>
</dbReference>
<dbReference type="OrthoDB" id="39460at2157"/>
<keyword evidence="2" id="KW-0067">ATP-binding</keyword>
<evidence type="ECO:0000256" key="1">
    <source>
        <dbReference type="ARBA" id="ARBA00022741"/>
    </source>
</evidence>
<dbReference type="EMBL" id="CP045484">
    <property type="protein sequence ID" value="QGR17921.1"/>
    <property type="molecule type" value="Genomic_DNA"/>
</dbReference>
<dbReference type="GO" id="GO:0005524">
    <property type="term" value="F:ATP binding"/>
    <property type="evidence" value="ECO:0007669"/>
    <property type="project" value="UniProtKB-KW"/>
</dbReference>
<accession>A0A650CJ98</accession>